<feature type="transmembrane region" description="Helical" evidence="1">
    <location>
        <begin position="125"/>
        <end position="146"/>
    </location>
</feature>
<evidence type="ECO:0000256" key="1">
    <source>
        <dbReference type="SAM" id="Phobius"/>
    </source>
</evidence>
<sequence length="593" mass="65031">MKERIRTAWEMVLYNWSVLLCFEMLYRGTGFLLLFPMLQTILGRLPGLAGEAFLSQENLPRLFERPQALLALLSAALLAGLFICFELSALLLYSEKGWRGEKITLWRLWRETALRAAALAHPKRVLALGALPAMMLSVFAVESGYLRKVRIPEFISEYLAGEPLTLCLFLLVILGAHLAAFFYLFGFPVLLLQGGSFPDSWRESLRLLRGRAWRTAGRLAGCVAASLALLWGAAVAAVALLALGLRIFLGEEAGRGEFRAWVFALEGVWPIAAGALISAFLSAVVVLLFHQYRGDVRPGRAAVKPGGWGAVRRTAAALCTLSALLIFSESEAGGRVWNTDGRSAWVVAHRAGAAFGPENTSAALEEAIVSGADMAEIDVRQLKDGTLVVVHDANFRRTAGVNLAVEDADYDQVKQLDVGSAYSTRFAGEPVPTLEELLLSAKGRIRLMIELKGDGRGKELVGDTLRLLKRCGMEDQCAIASTSLLSLREAKERCPEMATVYISALLLSRTYDLKYVDAYSVEATALTRELVLRARDQGKQVFAWTANTERTIRKIIECGADGIVTDNPDLAQYCLRSMEETLLADFLCGLFFP</sequence>
<feature type="transmembrane region" description="Helical" evidence="1">
    <location>
        <begin position="12"/>
        <end position="35"/>
    </location>
</feature>
<evidence type="ECO:0000313" key="4">
    <source>
        <dbReference type="Proteomes" id="UP000787672"/>
    </source>
</evidence>
<dbReference type="Pfam" id="PF10110">
    <property type="entry name" value="GPDPase_memb"/>
    <property type="match status" value="1"/>
</dbReference>
<proteinExistence type="predicted"/>
<dbReference type="PANTHER" id="PTHR46211">
    <property type="entry name" value="GLYCEROPHOSPHORYL DIESTER PHOSPHODIESTERASE"/>
    <property type="match status" value="1"/>
</dbReference>
<name>A0ABS6F5Q3_9FIRM</name>
<organism evidence="3 4">
    <name type="scientific">Dysosmobacter acutus</name>
    <dbReference type="NCBI Taxonomy" id="2841504"/>
    <lineage>
        <taxon>Bacteria</taxon>
        <taxon>Bacillati</taxon>
        <taxon>Bacillota</taxon>
        <taxon>Clostridia</taxon>
        <taxon>Eubacteriales</taxon>
        <taxon>Oscillospiraceae</taxon>
        <taxon>Dysosmobacter</taxon>
    </lineage>
</organism>
<keyword evidence="4" id="KW-1185">Reference proteome</keyword>
<accession>A0ABS6F5Q3</accession>
<dbReference type="InterPro" id="IPR018476">
    <property type="entry name" value="GlyceroP-diester-Pdiesterase_M"/>
</dbReference>
<feature type="transmembrane region" description="Helical" evidence="1">
    <location>
        <begin position="219"/>
        <end position="248"/>
    </location>
</feature>
<dbReference type="Proteomes" id="UP000787672">
    <property type="component" value="Unassembled WGS sequence"/>
</dbReference>
<dbReference type="PROSITE" id="PS51704">
    <property type="entry name" value="GP_PDE"/>
    <property type="match status" value="1"/>
</dbReference>
<evidence type="ECO:0000259" key="2">
    <source>
        <dbReference type="PROSITE" id="PS51704"/>
    </source>
</evidence>
<dbReference type="RefSeq" id="WP_216557411.1">
    <property type="nucleotide sequence ID" value="NZ_JAHLQN010000001.1"/>
</dbReference>
<feature type="transmembrane region" description="Helical" evidence="1">
    <location>
        <begin position="166"/>
        <end position="192"/>
    </location>
</feature>
<feature type="transmembrane region" description="Helical" evidence="1">
    <location>
        <begin position="68"/>
        <end position="93"/>
    </location>
</feature>
<dbReference type="PANTHER" id="PTHR46211:SF8">
    <property type="entry name" value="PHOSPHODIESTERASE"/>
    <property type="match status" value="1"/>
</dbReference>
<reference evidence="3 4" key="1">
    <citation type="submission" date="2021-06" db="EMBL/GenBank/DDBJ databases">
        <authorList>
            <person name="Sun Q."/>
            <person name="Li D."/>
        </authorList>
    </citation>
    <scope>NUCLEOTIDE SEQUENCE [LARGE SCALE GENOMIC DNA]</scope>
    <source>
        <strain evidence="3 4">MSJ-2</strain>
    </source>
</reference>
<dbReference type="Pfam" id="PF03009">
    <property type="entry name" value="GDPD"/>
    <property type="match status" value="1"/>
</dbReference>
<keyword evidence="1" id="KW-1133">Transmembrane helix</keyword>
<gene>
    <name evidence="3" type="ORF">KQI82_00925</name>
</gene>
<dbReference type="EMBL" id="JAHLQN010000001">
    <property type="protein sequence ID" value="MBU5625497.1"/>
    <property type="molecule type" value="Genomic_DNA"/>
</dbReference>
<keyword evidence="1" id="KW-0812">Transmembrane</keyword>
<protein>
    <submittedName>
        <fullName evidence="3">Glycerophosphoryl diester phosphodiesterase membrane domain-containing protein</fullName>
    </submittedName>
</protein>
<feature type="transmembrane region" description="Helical" evidence="1">
    <location>
        <begin position="268"/>
        <end position="289"/>
    </location>
</feature>
<keyword evidence="1" id="KW-0472">Membrane</keyword>
<evidence type="ECO:0000313" key="3">
    <source>
        <dbReference type="EMBL" id="MBU5625497.1"/>
    </source>
</evidence>
<dbReference type="InterPro" id="IPR030395">
    <property type="entry name" value="GP_PDE_dom"/>
</dbReference>
<comment type="caution">
    <text evidence="3">The sequence shown here is derived from an EMBL/GenBank/DDBJ whole genome shotgun (WGS) entry which is preliminary data.</text>
</comment>
<feature type="domain" description="GP-PDE" evidence="2">
    <location>
        <begin position="344"/>
        <end position="575"/>
    </location>
</feature>